<dbReference type="InterPro" id="IPR006311">
    <property type="entry name" value="TAT_signal"/>
</dbReference>
<dbReference type="Proteomes" id="UP000033740">
    <property type="component" value="Unassembled WGS sequence"/>
</dbReference>
<dbReference type="AlphaFoldDB" id="A0A0F0LJ93"/>
<evidence type="ECO:0000313" key="2">
    <source>
        <dbReference type="Proteomes" id="UP000033740"/>
    </source>
</evidence>
<dbReference type="EMBL" id="JYIX01000036">
    <property type="protein sequence ID" value="KJL32734.1"/>
    <property type="molecule type" value="Genomic_DNA"/>
</dbReference>
<protein>
    <submittedName>
        <fullName evidence="1">Uncharacterized protein</fullName>
    </submittedName>
</protein>
<accession>A0A0F0LJ93</accession>
<dbReference type="PATRIC" id="fig|582680.6.peg.2581"/>
<proteinExistence type="predicted"/>
<dbReference type="RefSeq" id="WP_235281766.1">
    <property type="nucleotide sequence ID" value="NZ_JYIX01000036.1"/>
</dbReference>
<comment type="caution">
    <text evidence="1">The sequence shown here is derived from an EMBL/GenBank/DDBJ whole genome shotgun (WGS) entry which is preliminary data.</text>
</comment>
<gene>
    <name evidence="1" type="ORF">RS86_02516</name>
</gene>
<evidence type="ECO:0000313" key="1">
    <source>
        <dbReference type="EMBL" id="KJL32734.1"/>
    </source>
</evidence>
<dbReference type="PROSITE" id="PS51318">
    <property type="entry name" value="TAT"/>
    <property type="match status" value="1"/>
</dbReference>
<keyword evidence="2" id="KW-1185">Reference proteome</keyword>
<organism evidence="1 2">
    <name type="scientific">Microbacterium azadirachtae</name>
    <dbReference type="NCBI Taxonomy" id="582680"/>
    <lineage>
        <taxon>Bacteria</taxon>
        <taxon>Bacillati</taxon>
        <taxon>Actinomycetota</taxon>
        <taxon>Actinomycetes</taxon>
        <taxon>Micrococcales</taxon>
        <taxon>Microbacteriaceae</taxon>
        <taxon>Microbacterium</taxon>
    </lineage>
</organism>
<name>A0A0F0LJ93_9MICO</name>
<sequence>MSTEQSTDTTKEARRVSRRTIVKGAAWSVPVIAAAAAAPHAAASVCNQPGILRGVGAWNINGPKGGGAGYVGSIPNNAPNGSRWFYAAGSVLPFTWNWTATSDPTGIIPAGTTFRVGLGGVDTLDNYWIQSFPAPIANIPAVGVGTPLPEATWGPVYLYTTTADIPAGTVITWTSTATLKNTIPAQEIDAANFGAYATIAPKKDSTACPPVLGSSVIASEWLPSSSTNGPGTYAIVSEYGLSHPGYYQP</sequence>
<reference evidence="1 2" key="1">
    <citation type="submission" date="2015-02" db="EMBL/GenBank/DDBJ databases">
        <title>Draft genome sequences of ten Microbacterium spp. with emphasis on heavy metal contaminated environments.</title>
        <authorList>
            <person name="Corretto E."/>
        </authorList>
    </citation>
    <scope>NUCLEOTIDE SEQUENCE [LARGE SCALE GENOMIC DNA]</scope>
    <source>
        <strain evidence="1 2">ARN176</strain>
    </source>
</reference>